<organism evidence="2">
    <name type="scientific">Aedes albopictus</name>
    <name type="common">Asian tiger mosquito</name>
    <name type="synonym">Stegomyia albopicta</name>
    <dbReference type="NCBI Taxonomy" id="7160"/>
    <lineage>
        <taxon>Eukaryota</taxon>
        <taxon>Metazoa</taxon>
        <taxon>Ecdysozoa</taxon>
        <taxon>Arthropoda</taxon>
        <taxon>Hexapoda</taxon>
        <taxon>Insecta</taxon>
        <taxon>Pterygota</taxon>
        <taxon>Neoptera</taxon>
        <taxon>Endopterygota</taxon>
        <taxon>Diptera</taxon>
        <taxon>Nematocera</taxon>
        <taxon>Culicoidea</taxon>
        <taxon>Culicidae</taxon>
        <taxon>Culicinae</taxon>
        <taxon>Aedini</taxon>
        <taxon>Aedes</taxon>
        <taxon>Stegomyia</taxon>
    </lineage>
</organism>
<dbReference type="VEuPathDB" id="VectorBase:AALFPA_049600"/>
<name>A0A023EI37_AEDAL</name>
<evidence type="ECO:0000313" key="2">
    <source>
        <dbReference type="EMBL" id="JAC08752.1"/>
    </source>
</evidence>
<sequence>MHDLLINVAKEDDIVQIIHLLIDHLLELPKSASTRSKLASALKLASASSEDLTVTLRLLENLLRQYCLGEINESELKAHFSNLSPPMQGALVEAVQLRKPEICQFLVNEINAKDHLLMESFDWDVKWIMGNSSLASAREQIATVVLNCRGKDQKLKAMRFEMSRERLAEVIGVLEQCEGSGVDK</sequence>
<protein>
    <recommendedName>
        <fullName evidence="1">COMM domain-containing protein</fullName>
    </recommendedName>
</protein>
<dbReference type="OMA" id="FSHKYGF"/>
<feature type="domain" description="COMM" evidence="1">
    <location>
        <begin position="119"/>
        <end position="175"/>
    </location>
</feature>
<proteinExistence type="evidence at transcript level"/>
<dbReference type="OrthoDB" id="64318at2759"/>
<evidence type="ECO:0000259" key="1">
    <source>
        <dbReference type="Pfam" id="PF07258"/>
    </source>
</evidence>
<dbReference type="EMBL" id="GAPW01004846">
    <property type="protein sequence ID" value="JAC08752.1"/>
    <property type="molecule type" value="mRNA"/>
</dbReference>
<dbReference type="Pfam" id="PF07258">
    <property type="entry name" value="COMM_domain"/>
    <property type="match status" value="1"/>
</dbReference>
<accession>A0A023EI37</accession>
<reference evidence="2" key="1">
    <citation type="journal article" date="2014" name="PLoS Negl. Trop. Dis.">
        <title>Identification and characterization of seminal fluid proteins in the Asian tiger mosquito, Aedes albopictus.</title>
        <authorList>
            <person name="Boes K.E."/>
            <person name="Ribeiro J.M."/>
            <person name="Wong A."/>
            <person name="Harrington L.C."/>
            <person name="Wolfner M.F."/>
            <person name="Sirot L.K."/>
        </authorList>
    </citation>
    <scope>NUCLEOTIDE SEQUENCE</scope>
    <source>
        <tissue evidence="2">Reproductive organs</tissue>
    </source>
</reference>
<dbReference type="VEuPathDB" id="VectorBase:AALC636_033218"/>
<dbReference type="AlphaFoldDB" id="A0A023EI37"/>
<dbReference type="InterPro" id="IPR017920">
    <property type="entry name" value="COMM"/>
</dbReference>